<evidence type="ECO:0000256" key="6">
    <source>
        <dbReference type="ARBA" id="ARBA00023225"/>
    </source>
</evidence>
<dbReference type="STRING" id="1042163.BRLA_c033030"/>
<gene>
    <name evidence="9" type="ORF">BRLA_c033030</name>
</gene>
<comment type="similarity">
    <text evidence="2">Belongs to the FliH family.</text>
</comment>
<evidence type="ECO:0000256" key="4">
    <source>
        <dbReference type="ARBA" id="ARBA00022795"/>
    </source>
</evidence>
<keyword evidence="7" id="KW-0175">Coiled coil</keyword>
<keyword evidence="9" id="KW-0282">Flagellum</keyword>
<keyword evidence="9" id="KW-0966">Cell projection</keyword>
<keyword evidence="3" id="KW-0813">Transport</keyword>
<evidence type="ECO:0000256" key="2">
    <source>
        <dbReference type="ARBA" id="ARBA00006602"/>
    </source>
</evidence>
<dbReference type="Proteomes" id="UP000005850">
    <property type="component" value="Chromosome"/>
</dbReference>
<proteinExistence type="inferred from homology"/>
<dbReference type="PANTHER" id="PTHR34982:SF1">
    <property type="entry name" value="FLAGELLAR ASSEMBLY PROTEIN FLIH"/>
    <property type="match status" value="1"/>
</dbReference>
<accession>A0A075RDY1</accession>
<dbReference type="RefSeq" id="WP_003336909.1">
    <property type="nucleotide sequence ID" value="NZ_CP007806.1"/>
</dbReference>
<keyword evidence="4" id="KW-1005">Bacterial flagellum biogenesis</keyword>
<evidence type="ECO:0000259" key="8">
    <source>
        <dbReference type="Pfam" id="PF02108"/>
    </source>
</evidence>
<keyword evidence="9" id="KW-0969">Cilium</keyword>
<evidence type="ECO:0000256" key="3">
    <source>
        <dbReference type="ARBA" id="ARBA00022448"/>
    </source>
</evidence>
<evidence type="ECO:0000256" key="1">
    <source>
        <dbReference type="ARBA" id="ARBA00003041"/>
    </source>
</evidence>
<evidence type="ECO:0000256" key="7">
    <source>
        <dbReference type="SAM" id="Coils"/>
    </source>
</evidence>
<dbReference type="InterPro" id="IPR051472">
    <property type="entry name" value="T3SS_Stator/FliH"/>
</dbReference>
<sequence length="278" mass="31705">MISLSRIVKANRYVQSVDAYVLEVTQKMNAALQVQTDEVDEMLLENKVFDNQKIEEEAKAIIRDAEELAESIMADASNQAEQLREQARQEIAEWWEQKQKEAEEMAQQTKEMAREEGYALGQEQGLEQARLEQEENVQKAKDVLTQAYETKEKVIAEAEPFLVELSLDISRKIIHDELTLAPEKVVEIVRQALKSSRSHGEVSILVNHKLYPFVEEHREQLLSLIDGQAELGIYPDYAVKDEGCIIRTAYGSVDAKIDTQLKEIKQILMDVARGSESQ</sequence>
<feature type="coiled-coil region" evidence="7">
    <location>
        <begin position="51"/>
        <end position="93"/>
    </location>
</feature>
<dbReference type="AlphaFoldDB" id="A0A075RDY1"/>
<keyword evidence="10" id="KW-1185">Reference proteome</keyword>
<evidence type="ECO:0000256" key="5">
    <source>
        <dbReference type="ARBA" id="ARBA00022927"/>
    </source>
</evidence>
<keyword evidence="6" id="KW-1006">Bacterial flagellum protein export</keyword>
<dbReference type="GO" id="GO:0015031">
    <property type="term" value="P:protein transport"/>
    <property type="evidence" value="ECO:0007669"/>
    <property type="project" value="UniProtKB-KW"/>
</dbReference>
<dbReference type="EMBL" id="CP007806">
    <property type="protein sequence ID" value="AIG27615.1"/>
    <property type="molecule type" value="Genomic_DNA"/>
</dbReference>
<evidence type="ECO:0000313" key="9">
    <source>
        <dbReference type="EMBL" id="AIG27615.1"/>
    </source>
</evidence>
<protein>
    <submittedName>
        <fullName evidence="9">Flagellar assembly protein H</fullName>
    </submittedName>
</protein>
<dbReference type="GO" id="GO:0005829">
    <property type="term" value="C:cytosol"/>
    <property type="evidence" value="ECO:0007669"/>
    <property type="project" value="TreeGrafter"/>
</dbReference>
<name>A0A075RDY1_BRELA</name>
<dbReference type="GO" id="GO:0044781">
    <property type="term" value="P:bacterial-type flagellum organization"/>
    <property type="evidence" value="ECO:0007669"/>
    <property type="project" value="UniProtKB-KW"/>
</dbReference>
<dbReference type="InterPro" id="IPR018035">
    <property type="entry name" value="Flagellar_FliH/T3SS_HrpE"/>
</dbReference>
<reference evidence="9 10" key="1">
    <citation type="journal article" date="2011" name="J. Bacteriol.">
        <title>Genome sequence of Brevibacillus laterosporus LMG 15441, a pathogen of invertebrates.</title>
        <authorList>
            <person name="Djukic M."/>
            <person name="Poehlein A."/>
            <person name="Thurmer A."/>
            <person name="Daniel R."/>
        </authorList>
    </citation>
    <scope>NUCLEOTIDE SEQUENCE [LARGE SCALE GENOMIC DNA]</scope>
    <source>
        <strain evidence="9 10">LMG 15441</strain>
    </source>
</reference>
<dbReference type="eggNOG" id="COG1317">
    <property type="taxonomic scope" value="Bacteria"/>
</dbReference>
<feature type="domain" description="Flagellar assembly protein FliH/Type III secretion system HrpE" evidence="8">
    <location>
        <begin position="136"/>
        <end position="264"/>
    </location>
</feature>
<dbReference type="Pfam" id="PF02108">
    <property type="entry name" value="FliH"/>
    <property type="match status" value="1"/>
</dbReference>
<dbReference type="KEGG" id="blr:BRLA_c033030"/>
<comment type="function">
    <text evidence="1">Needed for flagellar regrowth and assembly.</text>
</comment>
<evidence type="ECO:0000313" key="10">
    <source>
        <dbReference type="Proteomes" id="UP000005850"/>
    </source>
</evidence>
<organism evidence="9 10">
    <name type="scientific">Brevibacillus laterosporus LMG 15441</name>
    <dbReference type="NCBI Taxonomy" id="1042163"/>
    <lineage>
        <taxon>Bacteria</taxon>
        <taxon>Bacillati</taxon>
        <taxon>Bacillota</taxon>
        <taxon>Bacilli</taxon>
        <taxon>Bacillales</taxon>
        <taxon>Paenibacillaceae</taxon>
        <taxon>Brevibacillus</taxon>
    </lineage>
</organism>
<keyword evidence="5" id="KW-0653">Protein transport</keyword>
<dbReference type="PANTHER" id="PTHR34982">
    <property type="entry name" value="YOP PROTEINS TRANSLOCATION PROTEIN L"/>
    <property type="match status" value="1"/>
</dbReference>
<dbReference type="HOGENOM" id="CLU_062625_1_0_9"/>